<dbReference type="EMBL" id="OW240915">
    <property type="protein sequence ID" value="CAH2283019.1"/>
    <property type="molecule type" value="Genomic_DNA"/>
</dbReference>
<organism evidence="1 2">
    <name type="scientific">Pelobates cultripes</name>
    <name type="common">Western spadefoot toad</name>
    <dbReference type="NCBI Taxonomy" id="61616"/>
    <lineage>
        <taxon>Eukaryota</taxon>
        <taxon>Metazoa</taxon>
        <taxon>Chordata</taxon>
        <taxon>Craniata</taxon>
        <taxon>Vertebrata</taxon>
        <taxon>Euteleostomi</taxon>
        <taxon>Amphibia</taxon>
        <taxon>Batrachia</taxon>
        <taxon>Anura</taxon>
        <taxon>Pelobatoidea</taxon>
        <taxon>Pelobatidae</taxon>
        <taxon>Pelobates</taxon>
    </lineage>
</organism>
<accession>A0AAD1RX88</accession>
<dbReference type="AlphaFoldDB" id="A0AAD1RX88"/>
<keyword evidence="2" id="KW-1185">Reference proteome</keyword>
<dbReference type="Proteomes" id="UP001295444">
    <property type="component" value="Chromosome 04"/>
</dbReference>
<reference evidence="1" key="1">
    <citation type="submission" date="2022-03" db="EMBL/GenBank/DDBJ databases">
        <authorList>
            <person name="Alioto T."/>
            <person name="Alioto T."/>
            <person name="Gomez Garrido J."/>
        </authorList>
    </citation>
    <scope>NUCLEOTIDE SEQUENCE</scope>
</reference>
<sequence>MYGCEPVELSSPTSSEPVTVQYVPEFLFGDMFMQTSQANALSARKNRNIDGPPTVSIFDDPLYIPTPLKKRKSFLSTVHLDPFSRQVSIINEPPYDPTPLKKRKSFISTAHLGPFSKQVSIIDEPPYDPTPLKKRKSFISTAHLGPFSKQVSIIDEPPYDPTPLKKRKSFISTAHLGPFSKQVSIIDEPPYDPTPLKKRKSFLSTAHLGPFSNHGKRQALDDTWGKVSDSTGVVNIKGKYSLPKTRMRKLAAGYSASSSPSSVTQQPQICKEGILSRVITYLFQL</sequence>
<evidence type="ECO:0000313" key="1">
    <source>
        <dbReference type="EMBL" id="CAH2283019.1"/>
    </source>
</evidence>
<evidence type="ECO:0000313" key="2">
    <source>
        <dbReference type="Proteomes" id="UP001295444"/>
    </source>
</evidence>
<proteinExistence type="predicted"/>
<name>A0AAD1RX88_PELCU</name>
<protein>
    <submittedName>
        <fullName evidence="1">Uncharacterized protein</fullName>
    </submittedName>
</protein>
<gene>
    <name evidence="1" type="ORF">PECUL_23A003492</name>
</gene>